<keyword evidence="2" id="KW-0378">Hydrolase</keyword>
<organism evidence="2 3">
    <name type="scientific">Sphingopyxis italica</name>
    <dbReference type="NCBI Taxonomy" id="1129133"/>
    <lineage>
        <taxon>Bacteria</taxon>
        <taxon>Pseudomonadati</taxon>
        <taxon>Pseudomonadota</taxon>
        <taxon>Alphaproteobacteria</taxon>
        <taxon>Sphingomonadales</taxon>
        <taxon>Sphingomonadaceae</taxon>
        <taxon>Sphingopyxis</taxon>
    </lineage>
</organism>
<dbReference type="Proteomes" id="UP000535078">
    <property type="component" value="Unassembled WGS sequence"/>
</dbReference>
<sequence>MSRRELLLMLAAWAIVSAMIFTLGVGFAGGLEHVFSLPSGEPVSIAFAVIGWVFILCPVVAIPLVLLRGPK</sequence>
<reference evidence="2 3" key="1">
    <citation type="submission" date="2020-03" db="EMBL/GenBank/DDBJ databases">
        <title>Genomic Encyclopedia of Type Strains, Phase IV (KMG-IV): sequencing the most valuable type-strain genomes for metagenomic binning, comparative biology and taxonomic classification.</title>
        <authorList>
            <person name="Goeker M."/>
        </authorList>
    </citation>
    <scope>NUCLEOTIDE SEQUENCE [LARGE SCALE GENOMIC DNA]</scope>
    <source>
        <strain evidence="2 3">DSM 25229</strain>
    </source>
</reference>
<proteinExistence type="predicted"/>
<keyword evidence="1" id="KW-0812">Transmembrane</keyword>
<dbReference type="GO" id="GO:0006508">
    <property type="term" value="P:proteolysis"/>
    <property type="evidence" value="ECO:0007669"/>
    <property type="project" value="UniProtKB-KW"/>
</dbReference>
<keyword evidence="2" id="KW-0645">Protease</keyword>
<accession>A0A7X5XP73</accession>
<dbReference type="RefSeq" id="WP_167919637.1">
    <property type="nucleotide sequence ID" value="NZ_JAATIT010000001.1"/>
</dbReference>
<keyword evidence="1" id="KW-1133">Transmembrane helix</keyword>
<dbReference type="AlphaFoldDB" id="A0A7X5XP73"/>
<name>A0A7X5XP73_9SPHN</name>
<evidence type="ECO:0000313" key="3">
    <source>
        <dbReference type="Proteomes" id="UP000535078"/>
    </source>
</evidence>
<feature type="transmembrane region" description="Helical" evidence="1">
    <location>
        <begin position="7"/>
        <end position="31"/>
    </location>
</feature>
<gene>
    <name evidence="2" type="ORF">GGR90_000874</name>
</gene>
<feature type="transmembrane region" description="Helical" evidence="1">
    <location>
        <begin position="43"/>
        <end position="67"/>
    </location>
</feature>
<evidence type="ECO:0000313" key="2">
    <source>
        <dbReference type="EMBL" id="NJB88722.1"/>
    </source>
</evidence>
<protein>
    <submittedName>
        <fullName evidence="2">Zn-dependent protease with chaperone function</fullName>
    </submittedName>
</protein>
<evidence type="ECO:0000256" key="1">
    <source>
        <dbReference type="SAM" id="Phobius"/>
    </source>
</evidence>
<keyword evidence="3" id="KW-1185">Reference proteome</keyword>
<keyword evidence="1" id="KW-0472">Membrane</keyword>
<comment type="caution">
    <text evidence="2">The sequence shown here is derived from an EMBL/GenBank/DDBJ whole genome shotgun (WGS) entry which is preliminary data.</text>
</comment>
<dbReference type="GO" id="GO:0008233">
    <property type="term" value="F:peptidase activity"/>
    <property type="evidence" value="ECO:0007669"/>
    <property type="project" value="UniProtKB-KW"/>
</dbReference>
<dbReference type="EMBL" id="JAATIT010000001">
    <property type="protein sequence ID" value="NJB88722.1"/>
    <property type="molecule type" value="Genomic_DNA"/>
</dbReference>